<evidence type="ECO:0000256" key="6">
    <source>
        <dbReference type="SAM" id="Phobius"/>
    </source>
</evidence>
<keyword evidence="3 6" id="KW-0812">Transmembrane</keyword>
<name>A0A934TK78_9RHOB</name>
<feature type="transmembrane region" description="Helical" evidence="6">
    <location>
        <begin position="430"/>
        <end position="453"/>
    </location>
</feature>
<dbReference type="Proteomes" id="UP000706333">
    <property type="component" value="Unassembled WGS sequence"/>
</dbReference>
<feature type="transmembrane region" description="Helical" evidence="6">
    <location>
        <begin position="263"/>
        <end position="280"/>
    </location>
</feature>
<reference evidence="7" key="1">
    <citation type="submission" date="2017-05" db="EMBL/GenBank/DDBJ databases">
        <authorList>
            <person name="Imhoff J.F."/>
            <person name="Rahn T."/>
            <person name="Kuenzel S."/>
            <person name="Neulinger S.C."/>
        </authorList>
    </citation>
    <scope>NUCLEOTIDE SEQUENCE</scope>
    <source>
        <strain evidence="7">LMG 28126</strain>
    </source>
</reference>
<dbReference type="EMBL" id="NHSD01000198">
    <property type="protein sequence ID" value="MBK5927051.1"/>
    <property type="molecule type" value="Genomic_DNA"/>
</dbReference>
<keyword evidence="8" id="KW-1185">Reference proteome</keyword>
<dbReference type="CDD" id="cd06176">
    <property type="entry name" value="MFS_BCD_PucC-like"/>
    <property type="match status" value="1"/>
</dbReference>
<evidence type="ECO:0000256" key="3">
    <source>
        <dbReference type="ARBA" id="ARBA00022692"/>
    </source>
</evidence>
<gene>
    <name evidence="7" type="ORF">CCR87_06790</name>
</gene>
<evidence type="ECO:0000256" key="1">
    <source>
        <dbReference type="ARBA" id="ARBA00004141"/>
    </source>
</evidence>
<dbReference type="AlphaFoldDB" id="A0A934TK78"/>
<evidence type="ECO:0000256" key="2">
    <source>
        <dbReference type="ARBA" id="ARBA00008412"/>
    </source>
</evidence>
<protein>
    <submittedName>
        <fullName evidence="7">MFS transporter</fullName>
    </submittedName>
</protein>
<feature type="transmembrane region" description="Helical" evidence="6">
    <location>
        <begin position="390"/>
        <end position="410"/>
    </location>
</feature>
<organism evidence="7 8">
    <name type="scientific">Rhodobaculum claviforme</name>
    <dbReference type="NCBI Taxonomy" id="1549854"/>
    <lineage>
        <taxon>Bacteria</taxon>
        <taxon>Pseudomonadati</taxon>
        <taxon>Pseudomonadota</taxon>
        <taxon>Alphaproteobacteria</taxon>
        <taxon>Rhodobacterales</taxon>
        <taxon>Paracoccaceae</taxon>
        <taxon>Rhodobaculum</taxon>
    </lineage>
</organism>
<proteinExistence type="inferred from homology"/>
<feature type="transmembrane region" description="Helical" evidence="6">
    <location>
        <begin position="330"/>
        <end position="351"/>
    </location>
</feature>
<dbReference type="RefSeq" id="WP_201156816.1">
    <property type="nucleotide sequence ID" value="NZ_NHSD01000198.1"/>
</dbReference>
<dbReference type="InterPro" id="IPR026036">
    <property type="entry name" value="PucC"/>
</dbReference>
<keyword evidence="4 6" id="KW-1133">Transmembrane helix</keyword>
<evidence type="ECO:0000256" key="5">
    <source>
        <dbReference type="ARBA" id="ARBA00023136"/>
    </source>
</evidence>
<dbReference type="InterPro" id="IPR036259">
    <property type="entry name" value="MFS_trans_sf"/>
</dbReference>
<keyword evidence="5 6" id="KW-0472">Membrane</keyword>
<accession>A0A934TK78</accession>
<dbReference type="PANTHER" id="PTHR23538:SF1">
    <property type="entry name" value="44.5 KD BACTERIOCHLOROPHYLL SYNTHASE SUBUNIT"/>
    <property type="match status" value="1"/>
</dbReference>
<dbReference type="SUPFAM" id="SSF103473">
    <property type="entry name" value="MFS general substrate transporter"/>
    <property type="match status" value="1"/>
</dbReference>
<dbReference type="Pfam" id="PF03209">
    <property type="entry name" value="PUCC"/>
    <property type="match status" value="1"/>
</dbReference>
<sequence length="468" mass="49660">MFDYRRIALTQISRIGTRFLPFADVATGDVPLKRLLRLSLFQVTVGMALVLLYGTLNRVMIVELGVPATIVAAMLALPLVFAPFRTLIGFRSDNHRSALGWRRVPYIWRGTLLQFGGFAVMPFALLVLSGFGESGDAPRWIGISAAALSFLLVGAGAHMVQTVGLALATDLVPEEDQPRVVGLMFVMFLLGMAVSALIFGWLLKDYSPLRLIQVIQGVAVVTVVLNMLCLWKQEARDRTRAMATTPQPEFREAWARFAARPGAVRLLAMIGLGTAGFGMADVLMEPYGGQVLDMTVSQTTQLTAVLAGGGLLGFAIASRVLMQGVDPTRFAALGAVLGVPAFAAVIAAAFAQMTPMFVAGTFLVGFGAALFSHGTLVATMRSAPREQVGLALGSWGAVQATCMGIAVMIGGLARDLLMLRGGPDMAPEHAYVPVFAFEMVLLLAALAVAAPFLRAGVVGAARASGYVR</sequence>
<feature type="transmembrane region" description="Helical" evidence="6">
    <location>
        <begin position="357"/>
        <end position="378"/>
    </location>
</feature>
<dbReference type="InterPro" id="IPR004896">
    <property type="entry name" value="PucC-rel"/>
</dbReference>
<comment type="subcellular location">
    <subcellularLocation>
        <location evidence="1">Membrane</location>
        <topology evidence="1">Multi-pass membrane protein</topology>
    </subcellularLocation>
</comment>
<feature type="transmembrane region" description="Helical" evidence="6">
    <location>
        <begin position="140"/>
        <end position="168"/>
    </location>
</feature>
<dbReference type="GO" id="GO:0016020">
    <property type="term" value="C:membrane"/>
    <property type="evidence" value="ECO:0007669"/>
    <property type="project" value="UniProtKB-SubCell"/>
</dbReference>
<dbReference type="PIRSF" id="PIRSF016565">
    <property type="entry name" value="PucC"/>
    <property type="match status" value="1"/>
</dbReference>
<dbReference type="PANTHER" id="PTHR23538">
    <property type="entry name" value="44.5 KD BACTERIOCHLOROPHYLL SYNTHASE SUBUNIT"/>
    <property type="match status" value="1"/>
</dbReference>
<comment type="caution">
    <text evidence="7">The sequence shown here is derived from an EMBL/GenBank/DDBJ whole genome shotgun (WGS) entry which is preliminary data.</text>
</comment>
<feature type="transmembrane region" description="Helical" evidence="6">
    <location>
        <begin position="300"/>
        <end position="318"/>
    </location>
</feature>
<evidence type="ECO:0000256" key="4">
    <source>
        <dbReference type="ARBA" id="ARBA00022989"/>
    </source>
</evidence>
<feature type="transmembrane region" description="Helical" evidence="6">
    <location>
        <begin position="106"/>
        <end position="128"/>
    </location>
</feature>
<dbReference type="Gene3D" id="1.20.1250.20">
    <property type="entry name" value="MFS general substrate transporter like domains"/>
    <property type="match status" value="1"/>
</dbReference>
<feature type="transmembrane region" description="Helical" evidence="6">
    <location>
        <begin position="209"/>
        <end position="231"/>
    </location>
</feature>
<evidence type="ECO:0000313" key="7">
    <source>
        <dbReference type="EMBL" id="MBK5927051.1"/>
    </source>
</evidence>
<feature type="transmembrane region" description="Helical" evidence="6">
    <location>
        <begin position="35"/>
        <end position="54"/>
    </location>
</feature>
<feature type="transmembrane region" description="Helical" evidence="6">
    <location>
        <begin position="66"/>
        <end position="85"/>
    </location>
</feature>
<feature type="transmembrane region" description="Helical" evidence="6">
    <location>
        <begin position="180"/>
        <end position="203"/>
    </location>
</feature>
<reference evidence="7" key="2">
    <citation type="journal article" date="2020" name="Microorganisms">
        <title>Osmotic Adaptation and Compatible Solute Biosynthesis of Phototrophic Bacteria as Revealed from Genome Analyses.</title>
        <authorList>
            <person name="Imhoff J.F."/>
            <person name="Rahn T."/>
            <person name="Kunzel S."/>
            <person name="Keller A."/>
            <person name="Neulinger S.C."/>
        </authorList>
    </citation>
    <scope>NUCLEOTIDE SEQUENCE</scope>
    <source>
        <strain evidence="7">LMG 28126</strain>
    </source>
</reference>
<evidence type="ECO:0000313" key="8">
    <source>
        <dbReference type="Proteomes" id="UP000706333"/>
    </source>
</evidence>
<comment type="similarity">
    <text evidence="2">Belongs to the PucC family.</text>
</comment>